<dbReference type="PANTHER" id="PTHR10443">
    <property type="entry name" value="MICROSOMAL DIPEPTIDASE"/>
    <property type="match status" value="1"/>
</dbReference>
<dbReference type="SUPFAM" id="SSF51556">
    <property type="entry name" value="Metallo-dependent hydrolases"/>
    <property type="match status" value="1"/>
</dbReference>
<proteinExistence type="predicted"/>
<accession>A0A2W5A950</accession>
<dbReference type="PANTHER" id="PTHR10443:SF12">
    <property type="entry name" value="DIPEPTIDASE"/>
    <property type="match status" value="1"/>
</dbReference>
<evidence type="ECO:0000313" key="1">
    <source>
        <dbReference type="EMBL" id="PZO89737.1"/>
    </source>
</evidence>
<reference evidence="1 2" key="1">
    <citation type="submission" date="2017-08" db="EMBL/GenBank/DDBJ databases">
        <title>Infants hospitalized years apart are colonized by the same room-sourced microbial strains.</title>
        <authorList>
            <person name="Brooks B."/>
            <person name="Olm M.R."/>
            <person name="Firek B.A."/>
            <person name="Baker R."/>
            <person name="Thomas B.C."/>
            <person name="Morowitz M.J."/>
            <person name="Banfield J.F."/>
        </authorList>
    </citation>
    <scope>NUCLEOTIDE SEQUENCE [LARGE SCALE GENOMIC DNA]</scope>
    <source>
        <strain evidence="1">S2_018_000_R2_101</strain>
    </source>
</reference>
<dbReference type="Proteomes" id="UP000249066">
    <property type="component" value="Unassembled WGS sequence"/>
</dbReference>
<dbReference type="PROSITE" id="PS51365">
    <property type="entry name" value="RENAL_DIPEPTIDASE_2"/>
    <property type="match status" value="1"/>
</dbReference>
<dbReference type="GO" id="GO:0006508">
    <property type="term" value="P:proteolysis"/>
    <property type="evidence" value="ECO:0007669"/>
    <property type="project" value="InterPro"/>
</dbReference>
<evidence type="ECO:0000313" key="2">
    <source>
        <dbReference type="Proteomes" id="UP000249066"/>
    </source>
</evidence>
<organism evidence="1 2">
    <name type="scientific">Sphingomonas sanxanigenens</name>
    <dbReference type="NCBI Taxonomy" id="397260"/>
    <lineage>
        <taxon>Bacteria</taxon>
        <taxon>Pseudomonadati</taxon>
        <taxon>Pseudomonadota</taxon>
        <taxon>Alphaproteobacteria</taxon>
        <taxon>Sphingomonadales</taxon>
        <taxon>Sphingomonadaceae</taxon>
        <taxon>Sphingomonas</taxon>
    </lineage>
</organism>
<name>A0A2W5A950_9SPHN</name>
<protein>
    <submittedName>
        <fullName evidence="1">Peptidase M19</fullName>
    </submittedName>
</protein>
<dbReference type="EMBL" id="QFNN01000048">
    <property type="protein sequence ID" value="PZO89737.1"/>
    <property type="molecule type" value="Genomic_DNA"/>
</dbReference>
<dbReference type="InterPro" id="IPR032466">
    <property type="entry name" value="Metal_Hydrolase"/>
</dbReference>
<dbReference type="GO" id="GO:0070573">
    <property type="term" value="F:metallodipeptidase activity"/>
    <property type="evidence" value="ECO:0007669"/>
    <property type="project" value="InterPro"/>
</dbReference>
<dbReference type="AlphaFoldDB" id="A0A2W5A950"/>
<dbReference type="Gene3D" id="3.20.20.140">
    <property type="entry name" value="Metal-dependent hydrolases"/>
    <property type="match status" value="1"/>
</dbReference>
<gene>
    <name evidence="1" type="ORF">DI623_09220</name>
</gene>
<sequence length="400" mass="42959">MAEREGLKAACAGRRGRAVWVPHKEGEIMDRRDCLRLLASAPFALSAVAGRAAALSDRQYADAIVIDGLGGFWDPYGKPEDVKISARALGEMRASGQTACSITMNEVGNAPDVFAKTIANIGAYDQAIADNGETLVKVRGVDDIRAAKASKRFALIYNVQDTSWAGTELDRIATLKGLGVRTVQLTYNLRNLSGDGCLEPANGGLSKLGRATIARIEKEKLLLDLSHAGQRTVAEGLAAATRPPTISHTGCRALNDNPRNQWDAELKACADKGGVVGIYWMPFLVANGKPTGADLIRHMEHAVNVCGEDHVAIGTDGILFKTVIDDKAREAQKKFFEDRSKAGIAAPGEGADIFNILAEWDDHLRFRHLADGLAAAGWSSARIEKVLGANLMRLYGEVWG</sequence>
<dbReference type="InterPro" id="IPR008257">
    <property type="entry name" value="Pept_M19"/>
</dbReference>
<comment type="caution">
    <text evidence="1">The sequence shown here is derived from an EMBL/GenBank/DDBJ whole genome shotgun (WGS) entry which is preliminary data.</text>
</comment>
<dbReference type="Pfam" id="PF01244">
    <property type="entry name" value="Peptidase_M19"/>
    <property type="match status" value="1"/>
</dbReference>